<evidence type="ECO:0000256" key="1">
    <source>
        <dbReference type="ARBA" id="ARBA00022603"/>
    </source>
</evidence>
<keyword evidence="1 5" id="KW-0489">Methyltransferase</keyword>
<gene>
    <name evidence="5" type="primary">COMTD1</name>
    <name evidence="5" type="ORF">Anas_05073</name>
</gene>
<evidence type="ECO:0000256" key="4">
    <source>
        <dbReference type="ARBA" id="ARBA00023453"/>
    </source>
</evidence>
<reference evidence="5 6" key="1">
    <citation type="journal article" date="2019" name="PLoS Biol.">
        <title>Sex chromosomes control vertical transmission of feminizing Wolbachia symbionts in an isopod.</title>
        <authorList>
            <person name="Becking T."/>
            <person name="Chebbi M.A."/>
            <person name="Giraud I."/>
            <person name="Moumen B."/>
            <person name="Laverre T."/>
            <person name="Caubet Y."/>
            <person name="Peccoud J."/>
            <person name="Gilbert C."/>
            <person name="Cordaux R."/>
        </authorList>
    </citation>
    <scope>NUCLEOTIDE SEQUENCE [LARGE SCALE GENOMIC DNA]</scope>
    <source>
        <strain evidence="5">ANa2</strain>
        <tissue evidence="5">Whole body excluding digestive tract and cuticle</tissue>
    </source>
</reference>
<keyword evidence="6" id="KW-1185">Reference proteome</keyword>
<keyword evidence="3" id="KW-0949">S-adenosyl-L-methionine</keyword>
<dbReference type="GO" id="GO:0008171">
    <property type="term" value="F:O-methyltransferase activity"/>
    <property type="evidence" value="ECO:0007669"/>
    <property type="project" value="InterPro"/>
</dbReference>
<dbReference type="PANTHER" id="PTHR10509:SF93">
    <property type="entry name" value="CATECHOL O-METHYLTRANSFERASE DOMAIN-CONTAINING PROTEIN 1"/>
    <property type="match status" value="1"/>
</dbReference>
<dbReference type="InterPro" id="IPR002935">
    <property type="entry name" value="SAM_O-MeTrfase"/>
</dbReference>
<dbReference type="Gene3D" id="3.40.50.150">
    <property type="entry name" value="Vaccinia Virus protein VP39"/>
    <property type="match status" value="1"/>
</dbReference>
<proteinExistence type="inferred from homology"/>
<dbReference type="CDD" id="cd02440">
    <property type="entry name" value="AdoMet_MTases"/>
    <property type="match status" value="1"/>
</dbReference>
<dbReference type="Proteomes" id="UP000326759">
    <property type="component" value="Unassembled WGS sequence"/>
</dbReference>
<dbReference type="OrthoDB" id="10251242at2759"/>
<dbReference type="SUPFAM" id="SSF53335">
    <property type="entry name" value="S-adenosyl-L-methionine-dependent methyltransferases"/>
    <property type="match status" value="1"/>
</dbReference>
<accession>A0A5N5TGH4</accession>
<comment type="similarity">
    <text evidence="4">Belongs to the class I-like SAM-binding methyltransferase superfamily. Cation-dependent O-methyltransferase family.</text>
</comment>
<evidence type="ECO:0000313" key="6">
    <source>
        <dbReference type="Proteomes" id="UP000326759"/>
    </source>
</evidence>
<evidence type="ECO:0000313" key="5">
    <source>
        <dbReference type="EMBL" id="KAB7505337.1"/>
    </source>
</evidence>
<dbReference type="InterPro" id="IPR050362">
    <property type="entry name" value="Cation-dep_OMT"/>
</dbReference>
<dbReference type="PANTHER" id="PTHR10509">
    <property type="entry name" value="O-METHYLTRANSFERASE-RELATED"/>
    <property type="match status" value="1"/>
</dbReference>
<organism evidence="5 6">
    <name type="scientific">Armadillidium nasatum</name>
    <dbReference type="NCBI Taxonomy" id="96803"/>
    <lineage>
        <taxon>Eukaryota</taxon>
        <taxon>Metazoa</taxon>
        <taxon>Ecdysozoa</taxon>
        <taxon>Arthropoda</taxon>
        <taxon>Crustacea</taxon>
        <taxon>Multicrustacea</taxon>
        <taxon>Malacostraca</taxon>
        <taxon>Eumalacostraca</taxon>
        <taxon>Peracarida</taxon>
        <taxon>Isopoda</taxon>
        <taxon>Oniscidea</taxon>
        <taxon>Crinocheta</taxon>
        <taxon>Armadillidiidae</taxon>
        <taxon>Armadillidium</taxon>
    </lineage>
</organism>
<name>A0A5N5TGH4_9CRUS</name>
<dbReference type="AlphaFoldDB" id="A0A5N5TGH4"/>
<dbReference type="Pfam" id="PF01596">
    <property type="entry name" value="Methyltransf_3"/>
    <property type="match status" value="1"/>
</dbReference>
<comment type="caution">
    <text evidence="5">The sequence shown here is derived from an EMBL/GenBank/DDBJ whole genome shotgun (WGS) entry which is preliminary data.</text>
</comment>
<evidence type="ECO:0000256" key="3">
    <source>
        <dbReference type="ARBA" id="ARBA00022691"/>
    </source>
</evidence>
<protein>
    <submittedName>
        <fullName evidence="5">Catechol O-methyltransferase domain-containing protein 1</fullName>
    </submittedName>
</protein>
<dbReference type="EMBL" id="SEYY01001368">
    <property type="protein sequence ID" value="KAB7505337.1"/>
    <property type="molecule type" value="Genomic_DNA"/>
</dbReference>
<dbReference type="GO" id="GO:0032259">
    <property type="term" value="P:methylation"/>
    <property type="evidence" value="ECO:0007669"/>
    <property type="project" value="UniProtKB-KW"/>
</dbReference>
<dbReference type="PROSITE" id="PS51682">
    <property type="entry name" value="SAM_OMT_I"/>
    <property type="match status" value="1"/>
</dbReference>
<sequence>MPQLKCFKDDNALNKYVMEKSLRQTKAQKGLMEATLKHPDNIMLGDPIVLQLTANLIRTIKAKKVLDVGVYTGASALSAAIALPDDGKVFALDITDEYVKIGRPFWKEEGIEHKIDLILAPALETLDKFIANGESGTFDFAFIDADKPNYDNYYEKCLILIRSGGIIAIDNTIWHNSVVDGSIPYGMVEWANAIKELNDKLKDDQRINISYLTIGDGLTLCFKNCYTEC</sequence>
<dbReference type="InterPro" id="IPR029063">
    <property type="entry name" value="SAM-dependent_MTases_sf"/>
</dbReference>
<keyword evidence="2 5" id="KW-0808">Transferase</keyword>
<evidence type="ECO:0000256" key="2">
    <source>
        <dbReference type="ARBA" id="ARBA00022679"/>
    </source>
</evidence>
<dbReference type="GO" id="GO:0008757">
    <property type="term" value="F:S-adenosylmethionine-dependent methyltransferase activity"/>
    <property type="evidence" value="ECO:0007669"/>
    <property type="project" value="TreeGrafter"/>
</dbReference>